<organism evidence="1">
    <name type="scientific">marine sediment metagenome</name>
    <dbReference type="NCBI Taxonomy" id="412755"/>
    <lineage>
        <taxon>unclassified sequences</taxon>
        <taxon>metagenomes</taxon>
        <taxon>ecological metagenomes</taxon>
    </lineage>
</organism>
<sequence length="122" mass="14172">MDAFYVWREGSKLEITGSEQPLISEWWQFGTTLDHPAKINGRRGIVEVKTADDIYADFWIQMAAQGTAWDENYPEDPVTGFHLLRIGKKDGGFSHHYKPSLDKAWEAFLHLRKLHDLKKEIK</sequence>
<gene>
    <name evidence="1" type="ORF">LCGC14_2459860</name>
</gene>
<protein>
    <submittedName>
        <fullName evidence="1">Uncharacterized protein</fullName>
    </submittedName>
</protein>
<accession>A0A0F9DQS0</accession>
<evidence type="ECO:0000313" key="1">
    <source>
        <dbReference type="EMBL" id="KKL19996.1"/>
    </source>
</evidence>
<dbReference type="AlphaFoldDB" id="A0A0F9DQS0"/>
<proteinExistence type="predicted"/>
<name>A0A0F9DQS0_9ZZZZ</name>
<dbReference type="EMBL" id="LAZR01038274">
    <property type="protein sequence ID" value="KKL19996.1"/>
    <property type="molecule type" value="Genomic_DNA"/>
</dbReference>
<reference evidence="1" key="1">
    <citation type="journal article" date="2015" name="Nature">
        <title>Complex archaea that bridge the gap between prokaryotes and eukaryotes.</title>
        <authorList>
            <person name="Spang A."/>
            <person name="Saw J.H."/>
            <person name="Jorgensen S.L."/>
            <person name="Zaremba-Niedzwiedzka K."/>
            <person name="Martijn J."/>
            <person name="Lind A.E."/>
            <person name="van Eijk R."/>
            <person name="Schleper C."/>
            <person name="Guy L."/>
            <person name="Ettema T.J."/>
        </authorList>
    </citation>
    <scope>NUCLEOTIDE SEQUENCE</scope>
</reference>
<comment type="caution">
    <text evidence="1">The sequence shown here is derived from an EMBL/GenBank/DDBJ whole genome shotgun (WGS) entry which is preliminary data.</text>
</comment>